<dbReference type="InterPro" id="IPR043733">
    <property type="entry name" value="DUF5677"/>
</dbReference>
<name>A0ABT9V6G5_9BACL</name>
<comment type="caution">
    <text evidence="1">The sequence shown here is derived from an EMBL/GenBank/DDBJ whole genome shotgun (WGS) entry which is preliminary data.</text>
</comment>
<sequence length="280" mass="31740">MNNSATDEKDYPLLDSLSQVIIFADELLEYIAEKGNYTETEVVVFALCRQLIEQVDGVFIGIDQGNLSLSRSSLRNAYETQLGLNYIWKDPAKSIQRALSYKVGAMKEEISWFNIAIADNILEPDVPRSELITKKTIIENALNVATLLPISNEWNRAKQNLLSRQRNDDPRWYSLFRGPSSIYQLAKLLGQEDSYRLIYGGLCTTTHGTDALKNVALEEPSRKVLILPLRDEDRIQEETPIRLGRAFLLEMIGQLISNYAHEKTNEFGLLLDDSISHTAT</sequence>
<reference evidence="1 2" key="1">
    <citation type="submission" date="2023-07" db="EMBL/GenBank/DDBJ databases">
        <title>Genomic Encyclopedia of Type Strains, Phase IV (KMG-IV): sequencing the most valuable type-strain genomes for metagenomic binning, comparative biology and taxonomic classification.</title>
        <authorList>
            <person name="Goeker M."/>
        </authorList>
    </citation>
    <scope>NUCLEOTIDE SEQUENCE [LARGE SCALE GENOMIC DNA]</scope>
    <source>
        <strain evidence="1 2">DSM 23948</strain>
    </source>
</reference>
<protein>
    <submittedName>
        <fullName evidence="1">Uncharacterized protein</fullName>
    </submittedName>
</protein>
<accession>A0ABT9V6G5</accession>
<dbReference type="Proteomes" id="UP001231362">
    <property type="component" value="Unassembled WGS sequence"/>
</dbReference>
<keyword evidence="2" id="KW-1185">Reference proteome</keyword>
<organism evidence="1 2">
    <name type="scientific">Anoxybacillus andreesenii</name>
    <dbReference type="NCBI Taxonomy" id="1325932"/>
    <lineage>
        <taxon>Bacteria</taxon>
        <taxon>Bacillati</taxon>
        <taxon>Bacillota</taxon>
        <taxon>Bacilli</taxon>
        <taxon>Bacillales</taxon>
        <taxon>Anoxybacillaceae</taxon>
        <taxon>Anoxybacillus</taxon>
    </lineage>
</organism>
<dbReference type="EMBL" id="JAUSTU010000013">
    <property type="protein sequence ID" value="MDQ0156536.1"/>
    <property type="molecule type" value="Genomic_DNA"/>
</dbReference>
<gene>
    <name evidence="1" type="ORF">J2S07_002857</name>
</gene>
<dbReference type="RefSeq" id="WP_307151045.1">
    <property type="nucleotide sequence ID" value="NZ_JAUSTU010000013.1"/>
</dbReference>
<evidence type="ECO:0000313" key="2">
    <source>
        <dbReference type="Proteomes" id="UP001231362"/>
    </source>
</evidence>
<dbReference type="Pfam" id="PF18928">
    <property type="entry name" value="DUF5677"/>
    <property type="match status" value="1"/>
</dbReference>
<evidence type="ECO:0000313" key="1">
    <source>
        <dbReference type="EMBL" id="MDQ0156536.1"/>
    </source>
</evidence>
<proteinExistence type="predicted"/>